<protein>
    <submittedName>
        <fullName evidence="2">Uncharacterized protein</fullName>
    </submittedName>
</protein>
<sequence>MSGVVTGPNRMPTIKSHEEENLRCSTWKQATVEQASHHGERRARGSNTLCAAQPFVLRGEGTLGALRKLQQAGRTVQNCTVGNGKQRRATAHCPPPVSLWCSWAQSPAKNLG</sequence>
<dbReference type="AlphaFoldDB" id="A0A9P9H3V8"/>
<evidence type="ECO:0000313" key="3">
    <source>
        <dbReference type="Proteomes" id="UP000720189"/>
    </source>
</evidence>
<feature type="region of interest" description="Disordered" evidence="1">
    <location>
        <begin position="1"/>
        <end position="21"/>
    </location>
</feature>
<reference evidence="2" key="1">
    <citation type="journal article" date="2021" name="Nat. Commun.">
        <title>Genetic determinants of endophytism in the Arabidopsis root mycobiome.</title>
        <authorList>
            <person name="Mesny F."/>
            <person name="Miyauchi S."/>
            <person name="Thiergart T."/>
            <person name="Pickel B."/>
            <person name="Atanasova L."/>
            <person name="Karlsson M."/>
            <person name="Huettel B."/>
            <person name="Barry K.W."/>
            <person name="Haridas S."/>
            <person name="Chen C."/>
            <person name="Bauer D."/>
            <person name="Andreopoulos W."/>
            <person name="Pangilinan J."/>
            <person name="LaButti K."/>
            <person name="Riley R."/>
            <person name="Lipzen A."/>
            <person name="Clum A."/>
            <person name="Drula E."/>
            <person name="Henrissat B."/>
            <person name="Kohler A."/>
            <person name="Grigoriev I.V."/>
            <person name="Martin F.M."/>
            <person name="Hacquard S."/>
        </authorList>
    </citation>
    <scope>NUCLEOTIDE SEQUENCE</scope>
    <source>
        <strain evidence="2">MPI-CAGE-AT-0023</strain>
    </source>
</reference>
<dbReference type="EMBL" id="JAGMUX010000008">
    <property type="protein sequence ID" value="KAH7249878.1"/>
    <property type="molecule type" value="Genomic_DNA"/>
</dbReference>
<organism evidence="2 3">
    <name type="scientific">Fusarium redolens</name>
    <dbReference type="NCBI Taxonomy" id="48865"/>
    <lineage>
        <taxon>Eukaryota</taxon>
        <taxon>Fungi</taxon>
        <taxon>Dikarya</taxon>
        <taxon>Ascomycota</taxon>
        <taxon>Pezizomycotina</taxon>
        <taxon>Sordariomycetes</taxon>
        <taxon>Hypocreomycetidae</taxon>
        <taxon>Hypocreales</taxon>
        <taxon>Nectriaceae</taxon>
        <taxon>Fusarium</taxon>
        <taxon>Fusarium redolens species complex</taxon>
    </lineage>
</organism>
<evidence type="ECO:0000256" key="1">
    <source>
        <dbReference type="SAM" id="MobiDB-lite"/>
    </source>
</evidence>
<dbReference type="RefSeq" id="XP_046049197.1">
    <property type="nucleotide sequence ID" value="XM_046192798.1"/>
</dbReference>
<gene>
    <name evidence="2" type="ORF">BKA55DRAFT_568236</name>
</gene>
<evidence type="ECO:0000313" key="2">
    <source>
        <dbReference type="EMBL" id="KAH7249878.1"/>
    </source>
</evidence>
<dbReference type="GeneID" id="70222752"/>
<comment type="caution">
    <text evidence="2">The sequence shown here is derived from an EMBL/GenBank/DDBJ whole genome shotgun (WGS) entry which is preliminary data.</text>
</comment>
<accession>A0A9P9H3V8</accession>
<keyword evidence="3" id="KW-1185">Reference proteome</keyword>
<name>A0A9P9H3V8_FUSRE</name>
<dbReference type="Proteomes" id="UP000720189">
    <property type="component" value="Unassembled WGS sequence"/>
</dbReference>
<proteinExistence type="predicted"/>